<dbReference type="AlphaFoldDB" id="A0AAD4QBT6"/>
<proteinExistence type="predicted"/>
<sequence>MFLLLLLFQPVNAHLTPSLSDNYLIATRLIGVHFLYRHHHMSSEAGCRMFDQLRESYLWRYTIPWINPRAVSESNGPDATKHTAWVYSCPMSIPSSPNRSEVPNRLIHVSSVNLGDFSINCSIHAYRRLTDPRQRSSLGLNGIPTIASADFIFIDNIANLTYTQHNGECDLRPSKTWILLVGENADRVAD</sequence>
<protein>
    <submittedName>
        <fullName evidence="1">Uncharacterized protein</fullName>
    </submittedName>
</protein>
<keyword evidence="2" id="KW-1185">Reference proteome</keyword>
<reference evidence="1" key="1">
    <citation type="submission" date="2022-01" db="EMBL/GenBank/DDBJ databases">
        <title>Comparative genomics reveals a dynamic genome evolution in the ectomycorrhizal milk-cap (Lactarius) mushrooms.</title>
        <authorList>
            <consortium name="DOE Joint Genome Institute"/>
            <person name="Lebreton A."/>
            <person name="Tang N."/>
            <person name="Kuo A."/>
            <person name="LaButti K."/>
            <person name="Drula E."/>
            <person name="Barry K."/>
            <person name="Clum A."/>
            <person name="Lipzen A."/>
            <person name="Mousain D."/>
            <person name="Ng V."/>
            <person name="Wang R."/>
            <person name="Wang X."/>
            <person name="Dai Y."/>
            <person name="Henrissat B."/>
            <person name="Grigoriev I.V."/>
            <person name="Guerin-Laguette A."/>
            <person name="Yu F."/>
            <person name="Martin F.M."/>
        </authorList>
    </citation>
    <scope>NUCLEOTIDE SEQUENCE</scope>
    <source>
        <strain evidence="1">QP</strain>
    </source>
</reference>
<dbReference type="EMBL" id="JAKELL010000045">
    <property type="protein sequence ID" value="KAH8987857.1"/>
    <property type="molecule type" value="Genomic_DNA"/>
</dbReference>
<dbReference type="Proteomes" id="UP001201163">
    <property type="component" value="Unassembled WGS sequence"/>
</dbReference>
<organism evidence="1 2">
    <name type="scientific">Lactarius akahatsu</name>
    <dbReference type="NCBI Taxonomy" id="416441"/>
    <lineage>
        <taxon>Eukaryota</taxon>
        <taxon>Fungi</taxon>
        <taxon>Dikarya</taxon>
        <taxon>Basidiomycota</taxon>
        <taxon>Agaricomycotina</taxon>
        <taxon>Agaricomycetes</taxon>
        <taxon>Russulales</taxon>
        <taxon>Russulaceae</taxon>
        <taxon>Lactarius</taxon>
    </lineage>
</organism>
<name>A0AAD4QBT6_9AGAM</name>
<evidence type="ECO:0000313" key="2">
    <source>
        <dbReference type="Proteomes" id="UP001201163"/>
    </source>
</evidence>
<comment type="caution">
    <text evidence="1">The sequence shown here is derived from an EMBL/GenBank/DDBJ whole genome shotgun (WGS) entry which is preliminary data.</text>
</comment>
<gene>
    <name evidence="1" type="ORF">EDB92DRAFT_1100733</name>
</gene>
<evidence type="ECO:0000313" key="1">
    <source>
        <dbReference type="EMBL" id="KAH8987857.1"/>
    </source>
</evidence>
<accession>A0AAD4QBT6</accession>